<organism evidence="1 2">
    <name type="scientific">Tritrichomonas musculus</name>
    <dbReference type="NCBI Taxonomy" id="1915356"/>
    <lineage>
        <taxon>Eukaryota</taxon>
        <taxon>Metamonada</taxon>
        <taxon>Parabasalia</taxon>
        <taxon>Tritrichomonadida</taxon>
        <taxon>Tritrichomonadidae</taxon>
        <taxon>Tritrichomonas</taxon>
    </lineage>
</organism>
<dbReference type="EMBL" id="JAPFFF010000024">
    <property type="protein sequence ID" value="KAK8850297.1"/>
    <property type="molecule type" value="Genomic_DNA"/>
</dbReference>
<dbReference type="Proteomes" id="UP001470230">
    <property type="component" value="Unassembled WGS sequence"/>
</dbReference>
<name>A0ABR2HP95_9EUKA</name>
<sequence>MEGNFEADGDVKIRVLVPGVLTRTIIISKQYKIEKLSKCLQNNWEHTFVYKGNIIDSNLSFNDIGIFNGDIIIIFQKNFTQFDNSDLKLMKMSKESFFRHKLDMTTNNNVKKEFYRLKDMRDLKIEGSRKLYKKMIHKIYLKNRKENDLYLTNDLDINYKPLPMPSTEAMPIIW</sequence>
<reference evidence="1 2" key="1">
    <citation type="submission" date="2024-04" db="EMBL/GenBank/DDBJ databases">
        <title>Tritrichomonas musculus Genome.</title>
        <authorList>
            <person name="Alves-Ferreira E."/>
            <person name="Grigg M."/>
            <person name="Lorenzi H."/>
            <person name="Galac M."/>
        </authorList>
    </citation>
    <scope>NUCLEOTIDE SEQUENCE [LARGE SCALE GENOMIC DNA]</scope>
    <source>
        <strain evidence="1 2">EAF2021</strain>
    </source>
</reference>
<keyword evidence="2" id="KW-1185">Reference proteome</keyword>
<dbReference type="InterPro" id="IPR029071">
    <property type="entry name" value="Ubiquitin-like_domsf"/>
</dbReference>
<protein>
    <recommendedName>
        <fullName evidence="3">Ubiquitin-like domain-containing protein</fullName>
    </recommendedName>
</protein>
<dbReference type="SUPFAM" id="SSF54236">
    <property type="entry name" value="Ubiquitin-like"/>
    <property type="match status" value="1"/>
</dbReference>
<evidence type="ECO:0000313" key="1">
    <source>
        <dbReference type="EMBL" id="KAK8850297.1"/>
    </source>
</evidence>
<comment type="caution">
    <text evidence="1">The sequence shown here is derived from an EMBL/GenBank/DDBJ whole genome shotgun (WGS) entry which is preliminary data.</text>
</comment>
<evidence type="ECO:0000313" key="2">
    <source>
        <dbReference type="Proteomes" id="UP001470230"/>
    </source>
</evidence>
<accession>A0ABR2HP95</accession>
<evidence type="ECO:0008006" key="3">
    <source>
        <dbReference type="Google" id="ProtNLM"/>
    </source>
</evidence>
<proteinExistence type="predicted"/>
<gene>
    <name evidence="1" type="ORF">M9Y10_018426</name>
</gene>